<protein>
    <submittedName>
        <fullName evidence="2">Uncharacterized protein</fullName>
    </submittedName>
</protein>
<evidence type="ECO:0000313" key="2">
    <source>
        <dbReference type="EMBL" id="THD28828.1"/>
    </source>
</evidence>
<keyword evidence="3" id="KW-1185">Reference proteome</keyword>
<keyword evidence="1" id="KW-0472">Membrane</keyword>
<keyword evidence="1" id="KW-0812">Transmembrane</keyword>
<dbReference type="EMBL" id="JXXN02000062">
    <property type="protein sequence ID" value="THD28828.1"/>
    <property type="molecule type" value="Genomic_DNA"/>
</dbReference>
<organism evidence="2 3">
    <name type="scientific">Fasciola hepatica</name>
    <name type="common">Liver fluke</name>
    <dbReference type="NCBI Taxonomy" id="6192"/>
    <lineage>
        <taxon>Eukaryota</taxon>
        <taxon>Metazoa</taxon>
        <taxon>Spiralia</taxon>
        <taxon>Lophotrochozoa</taxon>
        <taxon>Platyhelminthes</taxon>
        <taxon>Trematoda</taxon>
        <taxon>Digenea</taxon>
        <taxon>Plagiorchiida</taxon>
        <taxon>Echinostomata</taxon>
        <taxon>Echinostomatoidea</taxon>
        <taxon>Fasciolidae</taxon>
        <taxon>Fasciola</taxon>
    </lineage>
</organism>
<keyword evidence="1" id="KW-1133">Transmembrane helix</keyword>
<evidence type="ECO:0000313" key="3">
    <source>
        <dbReference type="Proteomes" id="UP000230066"/>
    </source>
</evidence>
<gene>
    <name evidence="2" type="ORF">D915_000347</name>
</gene>
<feature type="transmembrane region" description="Helical" evidence="1">
    <location>
        <begin position="46"/>
        <end position="68"/>
    </location>
</feature>
<name>A0A4E0RYD4_FASHE</name>
<dbReference type="Proteomes" id="UP000230066">
    <property type="component" value="Unassembled WGS sequence"/>
</dbReference>
<accession>A0A4E0RYD4</accession>
<sequence>MTGRKVNEERKKFQWKFNKALFRRPISKIPIWVLIKEQERNWRGTLLAVLTIGIISGMIIVAALYVTYNEKKIYYQRLTIDELLWVSKQNRDPLHFWHKGKIYLFISLPFFALTDRQTDRLSSFMNPLTSESWAV</sequence>
<proteinExistence type="predicted"/>
<reference evidence="2" key="1">
    <citation type="submission" date="2019-03" db="EMBL/GenBank/DDBJ databases">
        <title>Improved annotation for the trematode Fasciola hepatica.</title>
        <authorList>
            <person name="Choi Y.-J."/>
            <person name="Martin J."/>
            <person name="Mitreva M."/>
        </authorList>
    </citation>
    <scope>NUCLEOTIDE SEQUENCE [LARGE SCALE GENOMIC DNA]</scope>
</reference>
<dbReference type="AlphaFoldDB" id="A0A4E0RYD4"/>
<comment type="caution">
    <text evidence="2">The sequence shown here is derived from an EMBL/GenBank/DDBJ whole genome shotgun (WGS) entry which is preliminary data.</text>
</comment>
<evidence type="ECO:0000256" key="1">
    <source>
        <dbReference type="SAM" id="Phobius"/>
    </source>
</evidence>